<comment type="caution">
    <text evidence="1">The sequence shown here is derived from an EMBL/GenBank/DDBJ whole genome shotgun (WGS) entry which is preliminary data.</text>
</comment>
<accession>A0ABT0XER6</accession>
<dbReference type="InterPro" id="IPR024488">
    <property type="entry name" value="DUF2777"/>
</dbReference>
<keyword evidence="2" id="KW-1185">Reference proteome</keyword>
<evidence type="ECO:0000313" key="2">
    <source>
        <dbReference type="Proteomes" id="UP001203665"/>
    </source>
</evidence>
<organism evidence="1 2">
    <name type="scientific">Alkalicoccobacillus plakortidis</name>
    <dbReference type="NCBI Taxonomy" id="444060"/>
    <lineage>
        <taxon>Bacteria</taxon>
        <taxon>Bacillati</taxon>
        <taxon>Bacillota</taxon>
        <taxon>Bacilli</taxon>
        <taxon>Bacillales</taxon>
        <taxon>Bacillaceae</taxon>
        <taxon>Alkalicoccobacillus</taxon>
    </lineage>
</organism>
<dbReference type="Proteomes" id="UP001203665">
    <property type="component" value="Unassembled WGS sequence"/>
</dbReference>
<gene>
    <name evidence="1" type="ORF">NDM98_01925</name>
</gene>
<dbReference type="Pfam" id="PF10949">
    <property type="entry name" value="DUF2777"/>
    <property type="match status" value="1"/>
</dbReference>
<dbReference type="EMBL" id="JAMQJY010000001">
    <property type="protein sequence ID" value="MCM2674393.1"/>
    <property type="molecule type" value="Genomic_DNA"/>
</dbReference>
<name>A0ABT0XER6_9BACI</name>
<proteinExistence type="predicted"/>
<dbReference type="RefSeq" id="WP_251604029.1">
    <property type="nucleotide sequence ID" value="NZ_JAMQJY010000001.1"/>
</dbReference>
<reference evidence="1" key="1">
    <citation type="submission" date="2022-06" db="EMBL/GenBank/DDBJ databases">
        <title>Alkalicoccobacillus porphyridii sp. nov., isolated from a marine red alga, Porphyridium purpureum and reclassification of Shouchella plakortidis and Shouchella gibsonii as Alkalicoccobacillus plakortidis comb. nov. and Alkalicoccobacillus gibsonii comb. nov.</title>
        <authorList>
            <person name="Kim K.H."/>
            <person name="Lee J.K."/>
            <person name="Han D.M."/>
            <person name="Baek J.H."/>
            <person name="Jeon C.O."/>
        </authorList>
    </citation>
    <scope>NUCLEOTIDE SEQUENCE</scope>
    <source>
        <strain evidence="1">DSM 19153</strain>
    </source>
</reference>
<protein>
    <submittedName>
        <fullName evidence="1">DUF2777 domain-containing protein</fullName>
    </submittedName>
</protein>
<sequence length="332" mass="38305">MDRVQAHKTIGKKVIVDEGSEGRYLGELLEVITEPKRPWKGKVKITSVLVLPQSMFSKGQINVNKMKYKESQLTVVQGQKIEAAASTVQIESFAQSIATGLRKKYQQLKKQPEGQAELLQTLEQYMNKLKQVKQRPDRPQKPVEKPTESMAKYTLQANDSSFYFINDHGEILPLTGSTFEFTWNHHSSWYRGKYEANGIFVSHEGQRFTAKEGDVFYMDEQQFNPYFIWKNELEPTALSAFQNSLAAFGLSDDELTHCHNSLLNQLLGNQQTDVFKGVSFLTFTTPDMYVLVQHHFDRTLYKDKEDQIYDRFEFTTDKGERSVVFYSNAFSK</sequence>
<evidence type="ECO:0000313" key="1">
    <source>
        <dbReference type="EMBL" id="MCM2674393.1"/>
    </source>
</evidence>